<dbReference type="Gene3D" id="1.10.1330.10">
    <property type="entry name" value="Dockerin domain"/>
    <property type="match status" value="1"/>
</dbReference>
<dbReference type="InterPro" id="IPR008979">
    <property type="entry name" value="Galactose-bd-like_sf"/>
</dbReference>
<evidence type="ECO:0000313" key="3">
    <source>
        <dbReference type="EMBL" id="HIU49747.1"/>
    </source>
</evidence>
<dbReference type="SUPFAM" id="SSF49785">
    <property type="entry name" value="Galactose-binding domain-like"/>
    <property type="match status" value="1"/>
</dbReference>
<dbReference type="AlphaFoldDB" id="A0A9D1S7V6"/>
<evidence type="ECO:0000256" key="1">
    <source>
        <dbReference type="SAM" id="SignalP"/>
    </source>
</evidence>
<dbReference type="InterPro" id="IPR036439">
    <property type="entry name" value="Dockerin_dom_sf"/>
</dbReference>
<reference evidence="3" key="1">
    <citation type="submission" date="2020-10" db="EMBL/GenBank/DDBJ databases">
        <authorList>
            <person name="Gilroy R."/>
        </authorList>
    </citation>
    <scope>NUCLEOTIDE SEQUENCE</scope>
    <source>
        <strain evidence="3">ChiGjej1B1-1684</strain>
    </source>
</reference>
<proteinExistence type="predicted"/>
<name>A0A9D1S7V6_9FIRM</name>
<dbReference type="PROSITE" id="PS51766">
    <property type="entry name" value="DOCKERIN"/>
    <property type="match status" value="1"/>
</dbReference>
<feature type="signal peptide" evidence="1">
    <location>
        <begin position="1"/>
        <end position="29"/>
    </location>
</feature>
<protein>
    <submittedName>
        <fullName evidence="3">Dockerin type I repeat-containing protein</fullName>
    </submittedName>
</protein>
<dbReference type="InterPro" id="IPR016134">
    <property type="entry name" value="Dockerin_dom"/>
</dbReference>
<comment type="caution">
    <text evidence="3">The sequence shown here is derived from an EMBL/GenBank/DDBJ whole genome shotgun (WGS) entry which is preliminary data.</text>
</comment>
<accession>A0A9D1S7V6</accession>
<feature type="chain" id="PRO_5038628046" evidence="1">
    <location>
        <begin position="30"/>
        <end position="538"/>
    </location>
</feature>
<reference evidence="3" key="2">
    <citation type="journal article" date="2021" name="PeerJ">
        <title>Extensive microbial diversity within the chicken gut microbiome revealed by metagenomics and culture.</title>
        <authorList>
            <person name="Gilroy R."/>
            <person name="Ravi A."/>
            <person name="Getino M."/>
            <person name="Pursley I."/>
            <person name="Horton D.L."/>
            <person name="Alikhan N.F."/>
            <person name="Baker D."/>
            <person name="Gharbi K."/>
            <person name="Hall N."/>
            <person name="Watson M."/>
            <person name="Adriaenssens E.M."/>
            <person name="Foster-Nyarko E."/>
            <person name="Jarju S."/>
            <person name="Secka A."/>
            <person name="Antonio M."/>
            <person name="Oren A."/>
            <person name="Chaudhuri R.R."/>
            <person name="La Ragione R."/>
            <person name="Hildebrand F."/>
            <person name="Pallen M.J."/>
        </authorList>
    </citation>
    <scope>NUCLEOTIDE SEQUENCE</scope>
    <source>
        <strain evidence="3">ChiGjej1B1-1684</strain>
    </source>
</reference>
<feature type="domain" description="Dockerin" evidence="2">
    <location>
        <begin position="475"/>
        <end position="538"/>
    </location>
</feature>
<keyword evidence="1" id="KW-0732">Signal</keyword>
<organism evidence="3 4">
    <name type="scientific">Candidatus Limousia pullorum</name>
    <dbReference type="NCBI Taxonomy" id="2840860"/>
    <lineage>
        <taxon>Bacteria</taxon>
        <taxon>Bacillati</taxon>
        <taxon>Bacillota</taxon>
        <taxon>Clostridia</taxon>
        <taxon>Eubacteriales</taxon>
        <taxon>Oscillospiraceae</taxon>
        <taxon>Oscillospiraceae incertae sedis</taxon>
        <taxon>Candidatus Limousia</taxon>
    </lineage>
</organism>
<evidence type="ECO:0000259" key="2">
    <source>
        <dbReference type="PROSITE" id="PS51766"/>
    </source>
</evidence>
<dbReference type="PROSITE" id="PS51257">
    <property type="entry name" value="PROKAR_LIPOPROTEIN"/>
    <property type="match status" value="1"/>
</dbReference>
<dbReference type="GO" id="GO:0000272">
    <property type="term" value="P:polysaccharide catabolic process"/>
    <property type="evidence" value="ECO:0007669"/>
    <property type="project" value="InterPro"/>
</dbReference>
<dbReference type="Gene3D" id="2.60.120.260">
    <property type="entry name" value="Galactose-binding domain-like"/>
    <property type="match status" value="2"/>
</dbReference>
<dbReference type="CDD" id="cd14256">
    <property type="entry name" value="Dockerin_I"/>
    <property type="match status" value="1"/>
</dbReference>
<gene>
    <name evidence="3" type="ORF">IAD22_01870</name>
</gene>
<dbReference type="EMBL" id="DVNG01000027">
    <property type="protein sequence ID" value="HIU49747.1"/>
    <property type="molecule type" value="Genomic_DNA"/>
</dbReference>
<dbReference type="Proteomes" id="UP000824118">
    <property type="component" value="Unassembled WGS sequence"/>
</dbReference>
<sequence length="538" mass="59051">MKAFKTSKRVLSSLIAIMLLVMSCQSFLAADGDEKKPLNIPEITLENLQVRGGSTTYLVDNPPYSETAPTMRDFDFGPGSDNMQDAYIVYNYGNEVMIESLTLVGWWPKDQAVKNISLEYFKDGQWVTAQENIEVPWQTSGGTEEEVEITLAEPVTTMKFRVKINSAYHSWSDKICMHLMRPNGYIVTEFKPLTDAIAQAEKLVSQVLIGDNGGEFSQDAVDSLNALTAEINEKLDAGLVTSDDIPVLIEQIETAIEEFTSSQNPMENAPAAEAENLTVSLGNTNYLTDRQISTGMTVSFTDSENPAYLTLDFSGRNLNATGLTLLASSSDKFTLNMSAEAEIDGVWTEIAAGTDFNYRCDVQGTEGHKITFDSCTASKFRIKINSSTAASFTVYEILWDGLYDTDTSAMDNLINKANSIIKNPASSDYPDLLDILKIVLSPAENQETSILANQGKIDTITQLLSEAISAFDVLAQYEKGDVNHSGSLEVEDVTLIQKHIVELLQETDFFDESLADVDNDGVISIKDATSIQIAISSK</sequence>
<evidence type="ECO:0000313" key="4">
    <source>
        <dbReference type="Proteomes" id="UP000824118"/>
    </source>
</evidence>
<dbReference type="SUPFAM" id="SSF63446">
    <property type="entry name" value="Type I dockerin domain"/>
    <property type="match status" value="1"/>
</dbReference>